<reference evidence="1" key="1">
    <citation type="journal article" date="2022" name="bioRxiv">
        <title>Genomics of Preaxostyla Flagellates Illuminates Evolutionary Transitions and the Path Towards Mitochondrial Loss.</title>
        <authorList>
            <person name="Novak L.V.F."/>
            <person name="Treitli S.C."/>
            <person name="Pyrih J."/>
            <person name="Halakuc P."/>
            <person name="Pipaliya S.V."/>
            <person name="Vacek V."/>
            <person name="Brzon O."/>
            <person name="Soukal P."/>
            <person name="Eme L."/>
            <person name="Dacks J.B."/>
            <person name="Karnkowska A."/>
            <person name="Elias M."/>
            <person name="Hampl V."/>
        </authorList>
    </citation>
    <scope>NUCLEOTIDE SEQUENCE</scope>
    <source>
        <strain evidence="1">RCP-MX</strain>
    </source>
</reference>
<gene>
    <name evidence="1" type="ORF">PAPYR_4689</name>
</gene>
<evidence type="ECO:0000313" key="1">
    <source>
        <dbReference type="EMBL" id="KAJ4459384.1"/>
    </source>
</evidence>
<dbReference type="InterPro" id="IPR032675">
    <property type="entry name" value="LRR_dom_sf"/>
</dbReference>
<dbReference type="PANTHER" id="PTHR13318:SF190">
    <property type="entry name" value="PARTNER OF PAIRED, ISOFORM B"/>
    <property type="match status" value="1"/>
</dbReference>
<dbReference type="Gene3D" id="3.80.10.10">
    <property type="entry name" value="Ribonuclease Inhibitor"/>
    <property type="match status" value="2"/>
</dbReference>
<evidence type="ECO:0000313" key="2">
    <source>
        <dbReference type="Proteomes" id="UP001141327"/>
    </source>
</evidence>
<dbReference type="SUPFAM" id="SSF52047">
    <property type="entry name" value="RNI-like"/>
    <property type="match status" value="1"/>
</dbReference>
<protein>
    <submittedName>
        <fullName evidence="1">Uncharacterized protein</fullName>
    </submittedName>
</protein>
<name>A0ABQ8UJI1_9EUKA</name>
<sequence>MPFARAFGALRELSFPENIITTDALAALVGPCKSLVKLTLPKDWDRPRGAKSNGWVDATFGGHTQLTVLTNLPFSLPDPAVVRILSHLPGLVELTAGYHPLSARVLAALARSCPRLQVLRSIFASRDEVLHPNISTLAPLFGVLKELVIGEYPGSKKHLAAFVSRLSVVTSLKLYSCPPAALEPIASHLTALKLDCVDLGPKDLPGPWLCHLETLSLSQFRCPCPPLFRLVAANQPTLRRLGLKLSAPRPAQVEALADSLRAMPHLTRLRLDVFEAHCSLSALLPHVLVDRLENLRAWFETTDPHPLGIASSRLQKLRLSGVGPTSRLDCPALVELNLAVMAPDTSLQCPRLRVLRVPAALRLAGAAHMPDLEEVASREPWEDPVWLLTGLSPRPRVLSGVRLTRPDLLASLCTCQSLVRLRGLHLDVTRLPNPLVLRLPGQLEHLDLHLERAGRPAEGPPPPVDLRVEAPGLVDFALAIPDESNLPAVRLRLHNCPRLVSLQFQSPADALLSLRVDEDEAETPVMMMLPRSLRVVGAIDAAGLLGLLARHGSRLREVELEEFRWAGEAWPQLLGALSGLPRLISLTMDVTGASSSSPLMLACPQLRKLELNELPDEAKVMLSCPMLEQLGGIGDQSRQVVLDLPAPNLQIRDEEG</sequence>
<keyword evidence="2" id="KW-1185">Reference proteome</keyword>
<dbReference type="Proteomes" id="UP001141327">
    <property type="component" value="Unassembled WGS sequence"/>
</dbReference>
<dbReference type="EMBL" id="JAPMOS010000020">
    <property type="protein sequence ID" value="KAJ4459384.1"/>
    <property type="molecule type" value="Genomic_DNA"/>
</dbReference>
<comment type="caution">
    <text evidence="1">The sequence shown here is derived from an EMBL/GenBank/DDBJ whole genome shotgun (WGS) entry which is preliminary data.</text>
</comment>
<organism evidence="1 2">
    <name type="scientific">Paratrimastix pyriformis</name>
    <dbReference type="NCBI Taxonomy" id="342808"/>
    <lineage>
        <taxon>Eukaryota</taxon>
        <taxon>Metamonada</taxon>
        <taxon>Preaxostyla</taxon>
        <taxon>Paratrimastigidae</taxon>
        <taxon>Paratrimastix</taxon>
    </lineage>
</organism>
<proteinExistence type="predicted"/>
<dbReference type="PANTHER" id="PTHR13318">
    <property type="entry name" value="PARTNER OF PAIRED, ISOFORM B-RELATED"/>
    <property type="match status" value="1"/>
</dbReference>
<accession>A0ABQ8UJI1</accession>